<dbReference type="InterPro" id="IPR035919">
    <property type="entry name" value="EAL_sf"/>
</dbReference>
<dbReference type="PROSITE" id="PS50883">
    <property type="entry name" value="EAL"/>
    <property type="match status" value="1"/>
</dbReference>
<dbReference type="EMBL" id="CADCTD010000187">
    <property type="protein sequence ID" value="CAA9288764.1"/>
    <property type="molecule type" value="Genomic_DNA"/>
</dbReference>
<dbReference type="AlphaFoldDB" id="A0A6J4JW30"/>
<dbReference type="CDD" id="cd01948">
    <property type="entry name" value="EAL"/>
    <property type="match status" value="1"/>
</dbReference>
<name>A0A6J4JW30_9PROT</name>
<proteinExistence type="predicted"/>
<accession>A0A6J4JW30</accession>
<dbReference type="PANTHER" id="PTHR33121">
    <property type="entry name" value="CYCLIC DI-GMP PHOSPHODIESTERASE PDEF"/>
    <property type="match status" value="1"/>
</dbReference>
<dbReference type="SMART" id="SM00052">
    <property type="entry name" value="EAL"/>
    <property type="match status" value="1"/>
</dbReference>
<dbReference type="InterPro" id="IPR050706">
    <property type="entry name" value="Cyclic-di-GMP_PDE-like"/>
</dbReference>
<dbReference type="Pfam" id="PF00563">
    <property type="entry name" value="EAL"/>
    <property type="match status" value="1"/>
</dbReference>
<evidence type="ECO:0000313" key="2">
    <source>
        <dbReference type="EMBL" id="CAA9288764.1"/>
    </source>
</evidence>
<sequence length="115" mass="12401">MRLELEVTEAVLLGESPALLEVLRPPRALGGRIALDDFGTGYSSLAYLRRFPLDKVKIDRSFGLDVPAEGIDTRAQLDALRAEGCAQGQGCLLGKPEELEGRHVATRIRVLGSSA</sequence>
<dbReference type="PANTHER" id="PTHR33121:SF70">
    <property type="entry name" value="SIGNALING PROTEIN YKOW"/>
    <property type="match status" value="1"/>
</dbReference>
<dbReference type="SUPFAM" id="SSF141868">
    <property type="entry name" value="EAL domain-like"/>
    <property type="match status" value="1"/>
</dbReference>
<reference evidence="2" key="1">
    <citation type="submission" date="2020-02" db="EMBL/GenBank/DDBJ databases">
        <authorList>
            <person name="Meier V. D."/>
        </authorList>
    </citation>
    <scope>NUCLEOTIDE SEQUENCE</scope>
    <source>
        <strain evidence="2">AVDCRST_MAG27</strain>
    </source>
</reference>
<gene>
    <name evidence="2" type="ORF">AVDCRST_MAG27-4508</name>
</gene>
<organism evidence="2">
    <name type="scientific">uncultured Craurococcus sp</name>
    <dbReference type="NCBI Taxonomy" id="1135998"/>
    <lineage>
        <taxon>Bacteria</taxon>
        <taxon>Pseudomonadati</taxon>
        <taxon>Pseudomonadota</taxon>
        <taxon>Alphaproteobacteria</taxon>
        <taxon>Acetobacterales</taxon>
        <taxon>Acetobacteraceae</taxon>
        <taxon>Craurococcus</taxon>
        <taxon>environmental samples</taxon>
    </lineage>
</organism>
<dbReference type="Gene3D" id="3.20.20.450">
    <property type="entry name" value="EAL domain"/>
    <property type="match status" value="2"/>
</dbReference>
<dbReference type="GO" id="GO:0071111">
    <property type="term" value="F:cyclic-guanylate-specific phosphodiesterase activity"/>
    <property type="evidence" value="ECO:0007669"/>
    <property type="project" value="InterPro"/>
</dbReference>
<protein>
    <recommendedName>
        <fullName evidence="1">EAL domain-containing protein</fullName>
    </recommendedName>
</protein>
<dbReference type="InterPro" id="IPR001633">
    <property type="entry name" value="EAL_dom"/>
</dbReference>
<evidence type="ECO:0000259" key="1">
    <source>
        <dbReference type="PROSITE" id="PS50883"/>
    </source>
</evidence>
<feature type="domain" description="EAL" evidence="1">
    <location>
        <begin position="1"/>
        <end position="115"/>
    </location>
</feature>